<evidence type="ECO:0000256" key="1">
    <source>
        <dbReference type="SAM" id="MobiDB-lite"/>
    </source>
</evidence>
<feature type="compositionally biased region" description="Basic and acidic residues" evidence="1">
    <location>
        <begin position="518"/>
        <end position="534"/>
    </location>
</feature>
<dbReference type="InterPro" id="IPR013228">
    <property type="entry name" value="PE-PPE_C"/>
</dbReference>
<evidence type="ECO:0000259" key="2">
    <source>
        <dbReference type="Pfam" id="PF08237"/>
    </source>
</evidence>
<feature type="region of interest" description="Disordered" evidence="1">
    <location>
        <begin position="399"/>
        <end position="541"/>
    </location>
</feature>
<reference evidence="3 4" key="1">
    <citation type="journal article" date="2019" name="Emerg. Microbes Infect.">
        <title>Comprehensive subspecies identification of 175 nontuberculous mycobacteria species based on 7547 genomic profiles.</title>
        <authorList>
            <person name="Matsumoto Y."/>
            <person name="Kinjo T."/>
            <person name="Motooka D."/>
            <person name="Nabeya D."/>
            <person name="Jung N."/>
            <person name="Uechi K."/>
            <person name="Horii T."/>
            <person name="Iida T."/>
            <person name="Fujita J."/>
            <person name="Nakamura S."/>
        </authorList>
    </citation>
    <scope>NUCLEOTIDE SEQUENCE [LARGE SCALE GENOMIC DNA]</scope>
    <source>
        <strain evidence="3 4">JCM 6370</strain>
    </source>
</reference>
<evidence type="ECO:0000313" key="4">
    <source>
        <dbReference type="Proteomes" id="UP000467252"/>
    </source>
</evidence>
<feature type="compositionally biased region" description="Acidic residues" evidence="1">
    <location>
        <begin position="441"/>
        <end position="456"/>
    </location>
</feature>
<keyword evidence="4" id="KW-1185">Reference proteome</keyword>
<feature type="domain" description="PE-PPE" evidence="2">
    <location>
        <begin position="88"/>
        <end position="323"/>
    </location>
</feature>
<dbReference type="Proteomes" id="UP000467252">
    <property type="component" value="Chromosome"/>
</dbReference>
<accession>A0A7I7UH89</accession>
<protein>
    <submittedName>
        <fullName evidence="3">PE-PPE domain-containing protein</fullName>
    </submittedName>
</protein>
<gene>
    <name evidence="3" type="ORF">MPUL_18230</name>
</gene>
<evidence type="ECO:0000313" key="3">
    <source>
        <dbReference type="EMBL" id="BBY80665.1"/>
    </source>
</evidence>
<dbReference type="Gene3D" id="3.40.50.1820">
    <property type="entry name" value="alpha/beta hydrolase"/>
    <property type="match status" value="1"/>
</dbReference>
<dbReference type="EMBL" id="AP022599">
    <property type="protein sequence ID" value="BBY80665.1"/>
    <property type="molecule type" value="Genomic_DNA"/>
</dbReference>
<dbReference type="AlphaFoldDB" id="A0A7I7UH89"/>
<name>A0A7I7UH89_MYCPV</name>
<sequence length="541" mass="56562">MRVALRAAAATVPAVLATAVVVLVASMTFAFVALASTTVLIMGGTGHPLSTPPDTAPYVQQYMDDAVNNFVSPASAATIPTGIPQGPYNSVAVITPEQDWPNYGQLPISESISQGLASLHSCISSNVCDYNTEMESTAPSPSDTFVVFGYSQSAAIAMLEKARLAAEYGEGEGPDVSFVVIGAPRPNGGLGARDTTGLMTFLLFGRWPDADLINMPIPTDTQHFTANAVIQYDGFSDFPLNPLNLLATVNAYMGVLLFHTTYGDHSLDDPGVIDQGQYGDTRFYLFPSEILPVLKPIQSIPVIGPALADSWDPVLRVMIESAYNRGISPGVPTPFDVLYFENPIKLATNLLLAVPIGMDNGIESLFGVRPLGTLRPGPYGVGGSDGGLKIPEPAAITAGAESVDPPVGPTSAELPSDSPEFASIDAADMVTGEPTSSESAGDADAEITESTDETESVESSSDSENTGSPDSRFADDTFPDDADAKASSTTDVDPSPALRSASVAGRSTESTDTDQDFVGDRGARRDAADQDKPRMATSSLS</sequence>
<organism evidence="3 4">
    <name type="scientific">Mycolicibacterium pulveris</name>
    <name type="common">Mycobacterium pulveris</name>
    <dbReference type="NCBI Taxonomy" id="36813"/>
    <lineage>
        <taxon>Bacteria</taxon>
        <taxon>Bacillati</taxon>
        <taxon>Actinomycetota</taxon>
        <taxon>Actinomycetes</taxon>
        <taxon>Mycobacteriales</taxon>
        <taxon>Mycobacteriaceae</taxon>
        <taxon>Mycolicibacterium</taxon>
    </lineage>
</organism>
<dbReference type="InterPro" id="IPR029058">
    <property type="entry name" value="AB_hydrolase_fold"/>
</dbReference>
<feature type="compositionally biased region" description="Low complexity" evidence="1">
    <location>
        <begin position="457"/>
        <end position="471"/>
    </location>
</feature>
<proteinExistence type="predicted"/>
<dbReference type="Pfam" id="PF08237">
    <property type="entry name" value="PE-PPE"/>
    <property type="match status" value="1"/>
</dbReference>